<keyword evidence="1" id="KW-0614">Plasmid</keyword>
<dbReference type="KEGG" id="cpau:EHF44_00490"/>
<gene>
    <name evidence="1" type="ORF">EHF44_00490</name>
</gene>
<geneLocation type="plasmid" evidence="1">
    <name>unnamed1</name>
</geneLocation>
<organism evidence="1 2">
    <name type="scientific">Cupriavidus pauculus</name>
    <dbReference type="NCBI Taxonomy" id="82633"/>
    <lineage>
        <taxon>Bacteria</taxon>
        <taxon>Pseudomonadati</taxon>
        <taxon>Pseudomonadota</taxon>
        <taxon>Betaproteobacteria</taxon>
        <taxon>Burkholderiales</taxon>
        <taxon>Burkholderiaceae</taxon>
        <taxon>Cupriavidus</taxon>
    </lineage>
</organism>
<protein>
    <submittedName>
        <fullName evidence="1">Uncharacterized protein</fullName>
    </submittedName>
</protein>
<reference evidence="2" key="1">
    <citation type="submission" date="2018-11" db="EMBL/GenBank/DDBJ databases">
        <title>FDA dAtabase for Regulatory Grade micrObial Sequences (FDA-ARGOS): Supporting development and validation of Infectious Disease Dx tests.</title>
        <authorList>
            <person name="Goldberg B."/>
            <person name="Campos J."/>
            <person name="Tallon L."/>
            <person name="Sadzewicz L."/>
            <person name="Zhao X."/>
            <person name="Vavikolanu K."/>
            <person name="Mehta A."/>
            <person name="Aluvathingal J."/>
            <person name="Nadendla S."/>
            <person name="Geyer C."/>
            <person name="Nandy P."/>
            <person name="Yan Y."/>
            <person name="Sichtig H."/>
        </authorList>
    </citation>
    <scope>NUCLEOTIDE SEQUENCE [LARGE SCALE GENOMIC DNA]</scope>
    <source>
        <strain evidence="2">FDAARGOS_614</strain>
        <plasmid evidence="2">unnamed1</plasmid>
    </source>
</reference>
<evidence type="ECO:0000313" key="1">
    <source>
        <dbReference type="EMBL" id="AZG11999.1"/>
    </source>
</evidence>
<evidence type="ECO:0000313" key="2">
    <source>
        <dbReference type="Proteomes" id="UP000270411"/>
    </source>
</evidence>
<sequence length="223" mass="24495">MTLYSKPCSIHNQLRTGAHMLSGDVRAFVESQAFTDGLVTAEKYDVEKARMTIAMLKCVALDPLRGADLHAFITQGEGKLRCNLAFDRLANFVGLFEIDLAAPLAKALVDAVEQNLRGRMFKAAQTSRRIERRSVGMLAKAARRGNAAYRASLDAAMPKGVLRWSPTPEDYFRANAEFDRAYGNARENIERRLSALGRVASPGFTGGYTEAVAGFLHSYLSSN</sequence>
<accession>A0A3G8GVG4</accession>
<name>A0A3G8GVG4_9BURK</name>
<dbReference type="GeneID" id="60825084"/>
<dbReference type="RefSeq" id="WP_017512986.1">
    <property type="nucleotide sequence ID" value="NZ_CP033968.1"/>
</dbReference>
<dbReference type="EMBL" id="CP033968">
    <property type="protein sequence ID" value="AZG11999.1"/>
    <property type="molecule type" value="Genomic_DNA"/>
</dbReference>
<dbReference type="OrthoDB" id="8958947at2"/>
<dbReference type="AlphaFoldDB" id="A0A3G8GVG4"/>
<dbReference type="Proteomes" id="UP000270411">
    <property type="component" value="Plasmid unnamed1"/>
</dbReference>
<proteinExistence type="predicted"/>